<keyword evidence="3" id="KW-1185">Reference proteome</keyword>
<gene>
    <name evidence="2" type="ORF">PVAP13_7NG309424</name>
</gene>
<dbReference type="AlphaFoldDB" id="A0A8T0Q5D2"/>
<organism evidence="2 3">
    <name type="scientific">Panicum virgatum</name>
    <name type="common">Blackwell switchgrass</name>
    <dbReference type="NCBI Taxonomy" id="38727"/>
    <lineage>
        <taxon>Eukaryota</taxon>
        <taxon>Viridiplantae</taxon>
        <taxon>Streptophyta</taxon>
        <taxon>Embryophyta</taxon>
        <taxon>Tracheophyta</taxon>
        <taxon>Spermatophyta</taxon>
        <taxon>Magnoliopsida</taxon>
        <taxon>Liliopsida</taxon>
        <taxon>Poales</taxon>
        <taxon>Poaceae</taxon>
        <taxon>PACMAD clade</taxon>
        <taxon>Panicoideae</taxon>
        <taxon>Panicodae</taxon>
        <taxon>Paniceae</taxon>
        <taxon>Panicinae</taxon>
        <taxon>Panicum</taxon>
        <taxon>Panicum sect. Hiantes</taxon>
    </lineage>
</organism>
<name>A0A8T0Q5D2_PANVG</name>
<evidence type="ECO:0000313" key="2">
    <source>
        <dbReference type="EMBL" id="KAG2568328.1"/>
    </source>
</evidence>
<feature type="compositionally biased region" description="Basic and acidic residues" evidence="1">
    <location>
        <begin position="16"/>
        <end position="28"/>
    </location>
</feature>
<evidence type="ECO:0000256" key="1">
    <source>
        <dbReference type="SAM" id="MobiDB-lite"/>
    </source>
</evidence>
<proteinExistence type="predicted"/>
<reference evidence="2" key="1">
    <citation type="submission" date="2020-05" db="EMBL/GenBank/DDBJ databases">
        <title>WGS assembly of Panicum virgatum.</title>
        <authorList>
            <person name="Lovell J.T."/>
            <person name="Jenkins J."/>
            <person name="Shu S."/>
            <person name="Juenger T.E."/>
            <person name="Schmutz J."/>
        </authorList>
    </citation>
    <scope>NUCLEOTIDE SEQUENCE</scope>
    <source>
        <strain evidence="2">AP13</strain>
    </source>
</reference>
<accession>A0A8T0Q5D2</accession>
<evidence type="ECO:0000313" key="3">
    <source>
        <dbReference type="Proteomes" id="UP000823388"/>
    </source>
</evidence>
<dbReference type="Proteomes" id="UP000823388">
    <property type="component" value="Chromosome 7N"/>
</dbReference>
<feature type="region of interest" description="Disordered" evidence="1">
    <location>
        <begin position="160"/>
        <end position="192"/>
    </location>
</feature>
<protein>
    <submittedName>
        <fullName evidence="2">Uncharacterized protein</fullName>
    </submittedName>
</protein>
<comment type="caution">
    <text evidence="2">The sequence shown here is derived from an EMBL/GenBank/DDBJ whole genome shotgun (WGS) entry which is preliminary data.</text>
</comment>
<feature type="region of interest" description="Disordered" evidence="1">
    <location>
        <begin position="1"/>
        <end position="30"/>
    </location>
</feature>
<sequence>MAHEREHGRVQRRCARRDETTSRADLEKPTINGTKFACPGRCRRKTCGFSTSGDGALDHLEQPAAQPKLHGAATCFHEHLHAAAGAYLLGCLPRPPRRTSRIRGQATKRGAGDEVAMHELEVLIADGVVDGCAYEAWCCCNHDLGSVDSYCCSADLACPNSRRSSRPRAPTTSQLSRSAPAGARGEPLSFFF</sequence>
<dbReference type="EMBL" id="CM029050">
    <property type="protein sequence ID" value="KAG2568328.1"/>
    <property type="molecule type" value="Genomic_DNA"/>
</dbReference>